<protein>
    <submittedName>
        <fullName evidence="1">Rrf2 family transcriptional regulator</fullName>
    </submittedName>
</protein>
<dbReference type="Pfam" id="PF02082">
    <property type="entry name" value="Rrf2"/>
    <property type="match status" value="1"/>
</dbReference>
<gene>
    <name evidence="1" type="ORF">FJR03_06885</name>
</gene>
<accession>A0A7M1AVJ3</accession>
<proteinExistence type="predicted"/>
<dbReference type="PANTHER" id="PTHR33221">
    <property type="entry name" value="WINGED HELIX-TURN-HELIX TRANSCRIPTIONAL REGULATOR, RRF2 FAMILY"/>
    <property type="match status" value="1"/>
</dbReference>
<evidence type="ECO:0000313" key="1">
    <source>
        <dbReference type="EMBL" id="QOP41481.1"/>
    </source>
</evidence>
<dbReference type="GO" id="GO:0003700">
    <property type="term" value="F:DNA-binding transcription factor activity"/>
    <property type="evidence" value="ECO:0007669"/>
    <property type="project" value="TreeGrafter"/>
</dbReference>
<dbReference type="AlphaFoldDB" id="A0A7M1AVJ3"/>
<dbReference type="CDD" id="cd00090">
    <property type="entry name" value="HTH_ARSR"/>
    <property type="match status" value="1"/>
</dbReference>
<dbReference type="PROSITE" id="PS51197">
    <property type="entry name" value="HTH_RRF2_2"/>
    <property type="match status" value="1"/>
</dbReference>
<reference evidence="1 2" key="1">
    <citation type="submission" date="2019-06" db="EMBL/GenBank/DDBJ databases">
        <title>Sulfurimonas gotlandica sp. nov., a chemoautotrophic and psychrotolerant epsilonproteobacterium isolated from a pelagic redoxcline, and an emended description of the genus Sulfurimonas.</title>
        <authorList>
            <person name="Wang S."/>
            <person name="Jiang L."/>
            <person name="Shao Z."/>
        </authorList>
    </citation>
    <scope>NUCLEOTIDE SEQUENCE [LARGE SCALE GENOMIC DNA]</scope>
    <source>
        <strain evidence="1 2">B2</strain>
    </source>
</reference>
<dbReference type="InterPro" id="IPR036390">
    <property type="entry name" value="WH_DNA-bd_sf"/>
</dbReference>
<dbReference type="SUPFAM" id="SSF46785">
    <property type="entry name" value="Winged helix' DNA-binding domain"/>
    <property type="match status" value="1"/>
</dbReference>
<name>A0A7M1AVJ3_9BACT</name>
<evidence type="ECO:0000313" key="2">
    <source>
        <dbReference type="Proteomes" id="UP000593910"/>
    </source>
</evidence>
<dbReference type="RefSeq" id="WP_193112797.1">
    <property type="nucleotide sequence ID" value="NZ_CP041165.1"/>
</dbReference>
<dbReference type="NCBIfam" id="TIGR00738">
    <property type="entry name" value="rrf2_super"/>
    <property type="match status" value="1"/>
</dbReference>
<dbReference type="InterPro" id="IPR036388">
    <property type="entry name" value="WH-like_DNA-bd_sf"/>
</dbReference>
<sequence length="140" mass="15971">MQLHNTTQYAIRILSYLTQQEGDSVNYLLSAKEIAERLEIPYKFLTKIMGELTKAGFVTSIRGREGGYELKKSASEIKISDILDVFNDPLHEEQCILGIGFCNKVNKCALHDQWMQPKTLIEQMFKETTLEQIANQGTKV</sequence>
<dbReference type="InterPro" id="IPR011991">
    <property type="entry name" value="ArsR-like_HTH"/>
</dbReference>
<dbReference type="PANTHER" id="PTHR33221:SF14">
    <property type="entry name" value="HTH-TYPE TRANSCRIPTIONAL REGULATOR AQ_268-RELATED"/>
    <property type="match status" value="1"/>
</dbReference>
<dbReference type="Proteomes" id="UP000593910">
    <property type="component" value="Chromosome"/>
</dbReference>
<dbReference type="Gene3D" id="1.10.10.10">
    <property type="entry name" value="Winged helix-like DNA-binding domain superfamily/Winged helix DNA-binding domain"/>
    <property type="match status" value="1"/>
</dbReference>
<keyword evidence="2" id="KW-1185">Reference proteome</keyword>
<dbReference type="InterPro" id="IPR000944">
    <property type="entry name" value="Tscrpt_reg_Rrf2"/>
</dbReference>
<organism evidence="1 2">
    <name type="scientific">Sulfurimonas marina</name>
    <dbReference type="NCBI Taxonomy" id="2590551"/>
    <lineage>
        <taxon>Bacteria</taxon>
        <taxon>Pseudomonadati</taxon>
        <taxon>Campylobacterota</taxon>
        <taxon>Epsilonproteobacteria</taxon>
        <taxon>Campylobacterales</taxon>
        <taxon>Sulfurimonadaceae</taxon>
        <taxon>Sulfurimonas</taxon>
    </lineage>
</organism>
<dbReference type="GO" id="GO:0005829">
    <property type="term" value="C:cytosol"/>
    <property type="evidence" value="ECO:0007669"/>
    <property type="project" value="TreeGrafter"/>
</dbReference>
<dbReference type="KEGG" id="smax:FJR03_06885"/>
<dbReference type="EMBL" id="CP041165">
    <property type="protein sequence ID" value="QOP41481.1"/>
    <property type="molecule type" value="Genomic_DNA"/>
</dbReference>